<dbReference type="Gene3D" id="3.40.50.1240">
    <property type="entry name" value="Phosphoglycerate mutase-like"/>
    <property type="match status" value="1"/>
</dbReference>
<evidence type="ECO:0000313" key="2">
    <source>
        <dbReference type="Proteomes" id="UP001530293"/>
    </source>
</evidence>
<organism evidence="1 2">
    <name type="scientific">Discostella pseudostelligera</name>
    <dbReference type="NCBI Taxonomy" id="259834"/>
    <lineage>
        <taxon>Eukaryota</taxon>
        <taxon>Sar</taxon>
        <taxon>Stramenopiles</taxon>
        <taxon>Ochrophyta</taxon>
        <taxon>Bacillariophyta</taxon>
        <taxon>Coscinodiscophyceae</taxon>
        <taxon>Thalassiosirophycidae</taxon>
        <taxon>Stephanodiscales</taxon>
        <taxon>Stephanodiscaceae</taxon>
        <taxon>Discostella</taxon>
    </lineage>
</organism>
<accession>A0ABD3NCC8</accession>
<dbReference type="SUPFAM" id="SSF53254">
    <property type="entry name" value="Phosphoglycerate mutase-like"/>
    <property type="match status" value="1"/>
</dbReference>
<gene>
    <name evidence="1" type="ORF">ACHAWU_005333</name>
</gene>
<dbReference type="InterPro" id="IPR029033">
    <property type="entry name" value="His_PPase_superfam"/>
</dbReference>
<dbReference type="Proteomes" id="UP001530293">
    <property type="component" value="Unassembled WGS sequence"/>
</dbReference>
<proteinExistence type="predicted"/>
<dbReference type="InterPro" id="IPR050275">
    <property type="entry name" value="PGM_Phosphatase"/>
</dbReference>
<dbReference type="InterPro" id="IPR013078">
    <property type="entry name" value="His_Pase_superF_clade-1"/>
</dbReference>
<reference evidence="1 2" key="1">
    <citation type="submission" date="2024-10" db="EMBL/GenBank/DDBJ databases">
        <title>Updated reference genomes for cyclostephanoid diatoms.</title>
        <authorList>
            <person name="Roberts W.R."/>
            <person name="Alverson A.J."/>
        </authorList>
    </citation>
    <scope>NUCLEOTIDE SEQUENCE [LARGE SCALE GENOMIC DNA]</scope>
    <source>
        <strain evidence="1 2">AJA232-27</strain>
    </source>
</reference>
<dbReference type="AlphaFoldDB" id="A0ABD3NCC8"/>
<sequence>MVNIYVARHGQDVDNANGILNGHRDEPLTDLGREQARDVARKMVKAGMTLSSSSSYANTASPSTAAATVLNAIYSSPLRRAHETAEIFADILSSSTGDLKGKHSLLPVDDSLSSPNVNTKPKVEILNDLIERNFGVLTGQPTSSILDNCRAEDILVTEKINYFLHPPGAETFPELIERANRLLSDVQKITASDEDNDAASSSILLVTHGDFGKMLYAAYYNLQWEEVLKQFHFGNSEVLSLAKDSPPEKAHIFETSQFNS</sequence>
<comment type="caution">
    <text evidence="1">The sequence shown here is derived from an EMBL/GenBank/DDBJ whole genome shotgun (WGS) entry which is preliminary data.</text>
</comment>
<name>A0ABD3NCC8_9STRA</name>
<dbReference type="CDD" id="cd07067">
    <property type="entry name" value="HP_PGM_like"/>
    <property type="match status" value="1"/>
</dbReference>
<protein>
    <recommendedName>
        <fullName evidence="3">Phosphoglycerate mutase</fullName>
    </recommendedName>
</protein>
<evidence type="ECO:0008006" key="3">
    <source>
        <dbReference type="Google" id="ProtNLM"/>
    </source>
</evidence>
<dbReference type="SMART" id="SM00855">
    <property type="entry name" value="PGAM"/>
    <property type="match status" value="1"/>
</dbReference>
<dbReference type="PANTHER" id="PTHR48100:SF44">
    <property type="entry name" value="PHOSPHATASE C1620.13-RELATED"/>
    <property type="match status" value="1"/>
</dbReference>
<dbReference type="PANTHER" id="PTHR48100">
    <property type="entry name" value="BROAD-SPECIFICITY PHOSPHATASE YOR283W-RELATED"/>
    <property type="match status" value="1"/>
</dbReference>
<evidence type="ECO:0000313" key="1">
    <source>
        <dbReference type="EMBL" id="KAL3772282.1"/>
    </source>
</evidence>
<dbReference type="InterPro" id="IPR001345">
    <property type="entry name" value="PG/BPGM_mutase_AS"/>
</dbReference>
<dbReference type="PROSITE" id="PS00175">
    <property type="entry name" value="PG_MUTASE"/>
    <property type="match status" value="1"/>
</dbReference>
<keyword evidence="2" id="KW-1185">Reference proteome</keyword>
<dbReference type="EMBL" id="JALLBG020000013">
    <property type="protein sequence ID" value="KAL3772282.1"/>
    <property type="molecule type" value="Genomic_DNA"/>
</dbReference>
<dbReference type="Pfam" id="PF00300">
    <property type="entry name" value="His_Phos_1"/>
    <property type="match status" value="2"/>
</dbReference>